<dbReference type="Proteomes" id="UP000530234">
    <property type="component" value="Unassembled WGS sequence"/>
</dbReference>
<dbReference type="AlphaFoldDB" id="A0A7W3T4Z0"/>
<comment type="caution">
    <text evidence="2">The sequence shown here is derived from an EMBL/GenBank/DDBJ whole genome shotgun (WGS) entry which is preliminary data.</text>
</comment>
<dbReference type="GO" id="GO:0016787">
    <property type="term" value="F:hydrolase activity"/>
    <property type="evidence" value="ECO:0007669"/>
    <property type="project" value="UniProtKB-KW"/>
</dbReference>
<gene>
    <name evidence="2" type="ORF">FOE67_16265</name>
</gene>
<dbReference type="PANTHER" id="PTHR43433">
    <property type="entry name" value="HYDROLASE, ALPHA/BETA FOLD FAMILY PROTEIN"/>
    <property type="match status" value="1"/>
</dbReference>
<dbReference type="EMBL" id="VKHS01000408">
    <property type="protein sequence ID" value="MBB0231029.1"/>
    <property type="molecule type" value="Genomic_DNA"/>
</dbReference>
<organism evidence="2 3">
    <name type="scientific">Streptomyces calidiresistens</name>
    <dbReference type="NCBI Taxonomy" id="1485586"/>
    <lineage>
        <taxon>Bacteria</taxon>
        <taxon>Bacillati</taxon>
        <taxon>Actinomycetota</taxon>
        <taxon>Actinomycetes</taxon>
        <taxon>Kitasatosporales</taxon>
        <taxon>Streptomycetaceae</taxon>
        <taxon>Streptomyces</taxon>
    </lineage>
</organism>
<dbReference type="Pfam" id="PF00561">
    <property type="entry name" value="Abhydrolase_1"/>
    <property type="match status" value="1"/>
</dbReference>
<dbReference type="PANTHER" id="PTHR43433:SF5">
    <property type="entry name" value="AB HYDROLASE-1 DOMAIN-CONTAINING PROTEIN"/>
    <property type="match status" value="1"/>
</dbReference>
<sequence>MERMIDIAPDIRLWAEESGDRTAPPLLLIMGANASGLAWPEPFVEALGRHHRVIRYDHRDTGRSTEIFGERPYAITDLAGDAVAVLDALEVDRAHVVGMSMGGMLTQLLLLDHPDRVLTATFIGTTPLGGIPFEAPGFPPGFLALWEEMGAARDREAEIDWRVRHWELLHNDPGDGTGIPFDPEEFRRLEERIIAHSGRHRGPTAHAAAATDGLDRGPELAAVTVPALVIDAPNDPLAGSARAHALAGALGNARPVTIPGMGHALPGAVLPRLAELILGHTSRPEERGR</sequence>
<dbReference type="SUPFAM" id="SSF53474">
    <property type="entry name" value="alpha/beta-Hydrolases"/>
    <property type="match status" value="1"/>
</dbReference>
<accession>A0A7W3T4Z0</accession>
<dbReference type="InterPro" id="IPR000073">
    <property type="entry name" value="AB_hydrolase_1"/>
</dbReference>
<evidence type="ECO:0000313" key="2">
    <source>
        <dbReference type="EMBL" id="MBB0231029.1"/>
    </source>
</evidence>
<proteinExistence type="predicted"/>
<evidence type="ECO:0000313" key="3">
    <source>
        <dbReference type="Proteomes" id="UP000530234"/>
    </source>
</evidence>
<keyword evidence="2" id="KW-0378">Hydrolase</keyword>
<keyword evidence="3" id="KW-1185">Reference proteome</keyword>
<protein>
    <submittedName>
        <fullName evidence="2">Alpha/beta fold hydrolase</fullName>
    </submittedName>
</protein>
<dbReference type="Gene3D" id="3.40.50.1820">
    <property type="entry name" value="alpha/beta hydrolase"/>
    <property type="match status" value="1"/>
</dbReference>
<feature type="domain" description="AB hydrolase-1" evidence="1">
    <location>
        <begin position="24"/>
        <end position="264"/>
    </location>
</feature>
<dbReference type="InterPro" id="IPR029058">
    <property type="entry name" value="AB_hydrolase_fold"/>
</dbReference>
<evidence type="ECO:0000259" key="1">
    <source>
        <dbReference type="Pfam" id="PF00561"/>
    </source>
</evidence>
<name>A0A7W3T4Z0_9ACTN</name>
<reference evidence="3" key="1">
    <citation type="submission" date="2019-10" db="EMBL/GenBank/DDBJ databases">
        <title>Streptomyces sp. nov., a novel actinobacterium isolated from alkaline environment.</title>
        <authorList>
            <person name="Golinska P."/>
        </authorList>
    </citation>
    <scope>NUCLEOTIDE SEQUENCE [LARGE SCALE GENOMIC DNA]</scope>
    <source>
        <strain evidence="3">DSM 42108</strain>
    </source>
</reference>
<dbReference type="InterPro" id="IPR050471">
    <property type="entry name" value="AB_hydrolase"/>
</dbReference>